<sequence length="132" mass="15344">MVLKEKSVTTFSFQKFLKKKENIYCSIPENCLIKILICEDSYIKSSLVILTSCLEATRGPFWNGPRHFGPWSDNEDGIYLSKLPHYQREDVSPISDLTCIRPTNMVDLRWNRVSILEPRLRSIDLIARTPRP</sequence>
<dbReference type="EMBL" id="BGPR01022904">
    <property type="protein sequence ID" value="GBN89661.1"/>
    <property type="molecule type" value="Genomic_DNA"/>
</dbReference>
<protein>
    <submittedName>
        <fullName evidence="1">Uncharacterized protein</fullName>
    </submittedName>
</protein>
<gene>
    <name evidence="1" type="ORF">AVEN_186961_1</name>
    <name evidence="2" type="ORF">AVEN_246505_1</name>
</gene>
<accession>A0A4Y2SP75</accession>
<dbReference type="AlphaFoldDB" id="A0A4Y2SP75"/>
<keyword evidence="3" id="KW-1185">Reference proteome</keyword>
<proteinExistence type="predicted"/>
<evidence type="ECO:0000313" key="2">
    <source>
        <dbReference type="EMBL" id="GBN89678.1"/>
    </source>
</evidence>
<dbReference type="Proteomes" id="UP000499080">
    <property type="component" value="Unassembled WGS sequence"/>
</dbReference>
<evidence type="ECO:0000313" key="3">
    <source>
        <dbReference type="Proteomes" id="UP000499080"/>
    </source>
</evidence>
<name>A0A4Y2SP75_ARAVE</name>
<evidence type="ECO:0000313" key="1">
    <source>
        <dbReference type="EMBL" id="GBN89661.1"/>
    </source>
</evidence>
<organism evidence="1 3">
    <name type="scientific">Araneus ventricosus</name>
    <name type="common">Orbweaver spider</name>
    <name type="synonym">Epeira ventricosa</name>
    <dbReference type="NCBI Taxonomy" id="182803"/>
    <lineage>
        <taxon>Eukaryota</taxon>
        <taxon>Metazoa</taxon>
        <taxon>Ecdysozoa</taxon>
        <taxon>Arthropoda</taxon>
        <taxon>Chelicerata</taxon>
        <taxon>Arachnida</taxon>
        <taxon>Araneae</taxon>
        <taxon>Araneomorphae</taxon>
        <taxon>Entelegynae</taxon>
        <taxon>Araneoidea</taxon>
        <taxon>Araneidae</taxon>
        <taxon>Araneus</taxon>
    </lineage>
</organism>
<comment type="caution">
    <text evidence="1">The sequence shown here is derived from an EMBL/GenBank/DDBJ whole genome shotgun (WGS) entry which is preliminary data.</text>
</comment>
<dbReference type="EMBL" id="BGPR01022910">
    <property type="protein sequence ID" value="GBN89678.1"/>
    <property type="molecule type" value="Genomic_DNA"/>
</dbReference>
<reference evidence="1 3" key="1">
    <citation type="journal article" date="2019" name="Sci. Rep.">
        <title>Orb-weaving spider Araneus ventricosus genome elucidates the spidroin gene catalogue.</title>
        <authorList>
            <person name="Kono N."/>
            <person name="Nakamura H."/>
            <person name="Ohtoshi R."/>
            <person name="Moran D.A.P."/>
            <person name="Shinohara A."/>
            <person name="Yoshida Y."/>
            <person name="Fujiwara M."/>
            <person name="Mori M."/>
            <person name="Tomita M."/>
            <person name="Arakawa K."/>
        </authorList>
    </citation>
    <scope>NUCLEOTIDE SEQUENCE [LARGE SCALE GENOMIC DNA]</scope>
</reference>